<dbReference type="Proteomes" id="UP001620626">
    <property type="component" value="Unassembled WGS sequence"/>
</dbReference>
<dbReference type="InterPro" id="IPR010674">
    <property type="entry name" value="NOG1_Rossman_fold_dom"/>
</dbReference>
<comment type="caution">
    <text evidence="13">The sequence shown here is derived from an EMBL/GenBank/DDBJ whole genome shotgun (WGS) entry which is preliminary data.</text>
</comment>
<dbReference type="InterPro" id="IPR027417">
    <property type="entry name" value="P-loop_NTPase"/>
</dbReference>
<dbReference type="PANTHER" id="PTHR12787">
    <property type="entry name" value="RIBOSOMAL RNA-PROCESSING PROTEIN 8"/>
    <property type="match status" value="1"/>
</dbReference>
<organism evidence="13 14">
    <name type="scientific">Heterodera trifolii</name>
    <dbReference type="NCBI Taxonomy" id="157864"/>
    <lineage>
        <taxon>Eukaryota</taxon>
        <taxon>Metazoa</taxon>
        <taxon>Ecdysozoa</taxon>
        <taxon>Nematoda</taxon>
        <taxon>Chromadorea</taxon>
        <taxon>Rhabditida</taxon>
        <taxon>Tylenchina</taxon>
        <taxon>Tylenchomorpha</taxon>
        <taxon>Tylenchoidea</taxon>
        <taxon>Heteroderidae</taxon>
        <taxon>Heteroderinae</taxon>
        <taxon>Heterodera</taxon>
    </lineage>
</organism>
<evidence type="ECO:0000256" key="7">
    <source>
        <dbReference type="ARBA" id="ARBA00022679"/>
    </source>
</evidence>
<evidence type="ECO:0000256" key="2">
    <source>
        <dbReference type="ARBA" id="ARBA00006301"/>
    </source>
</evidence>
<keyword evidence="8" id="KW-0949">S-adenosyl-L-methionine</keyword>
<comment type="similarity">
    <text evidence="2">Belongs to the methyltransferase superfamily. RRP8 family.</text>
</comment>
<keyword evidence="6" id="KW-0489">Methyltransferase</keyword>
<evidence type="ECO:0000259" key="12">
    <source>
        <dbReference type="PROSITE" id="PS51710"/>
    </source>
</evidence>
<feature type="compositionally biased region" description="Basic residues" evidence="11">
    <location>
        <begin position="391"/>
        <end position="400"/>
    </location>
</feature>
<dbReference type="Pfam" id="PF06858">
    <property type="entry name" value="NOG1"/>
    <property type="match status" value="1"/>
</dbReference>
<sequence length="712" mass="81814">MGYHAYSLARQGAYVNLVGYMDNQPHGDVFGEQINFAALPKPPIYSSSDNPFRRFLIRLVKMVTRADVEVQPYAFTTKSLYVGHLDYRYLRWQVIDTPGILDHPLEQRNTIEMQAITALAHLKASILYMMDISEQCGRTLEEQIHLFESIQPLFSNKPVFVGLNKIDLITRKDLIAEKEAVLREKLETAGVPVVELSTLTQQGITELRDKACDALLAQRVEKKLQVKGIGQGGSVISRLFVAYPTPRDDKVRAPHIPETVLRRHAEMEVEDGEKPKRKLERELELEQGREYKLDLNKHYLLKNEGEKYDTIPEIWEGHNIADFIDPKIVEKLLKLRDEEKKREEAGFYDSDMDEDDEETRKLLREAEKITQKEQLRRMEFREKKSTNQPKMARKIGRKRERSMARLEEELGDLGVDIASKKMRHLSEEQNREQRGKKIRVESTNDENSVGEGEEEVTKKRKNKLGKEKRAKRRKGLGESEGTKSDGTEAEESDRSPLLTSVDASRFRFLNERLCSQTSASSAKLFEEDPDSFRLYHRGYRHQVSKWPVNPLEKIVLDLGSLPPGSVVADLGCGDAEIAKRLGERLRVHSFDLVASNERVLAADMADLPLESESVDVCVYCLSLMGTNLAQFFREAHRVLKTHGKIKIAEITSRLRGVSLFVLALEKMGFQLKRKKLIGDGFFVLMTFEKISEKMTNKRPKNLRLKPFLYKKR</sequence>
<reference evidence="13 14" key="1">
    <citation type="submission" date="2024-10" db="EMBL/GenBank/DDBJ databases">
        <authorList>
            <person name="Kim D."/>
        </authorList>
    </citation>
    <scope>NUCLEOTIDE SEQUENCE [LARGE SCALE GENOMIC DNA]</scope>
    <source>
        <strain evidence="13">BH-2024</strain>
    </source>
</reference>
<dbReference type="Gene3D" id="3.40.50.150">
    <property type="entry name" value="Vaccinia Virus protein VP39"/>
    <property type="match status" value="1"/>
</dbReference>
<dbReference type="Gene3D" id="1.10.10.2150">
    <property type="entry name" value="Ribosomal RNA-processing protein 8, N-terminal domain"/>
    <property type="match status" value="1"/>
</dbReference>
<keyword evidence="14" id="KW-1185">Reference proteome</keyword>
<dbReference type="InterPro" id="IPR029063">
    <property type="entry name" value="SAM-dependent_MTases_sf"/>
</dbReference>
<dbReference type="GO" id="GO:0005730">
    <property type="term" value="C:nucleolus"/>
    <property type="evidence" value="ECO:0007669"/>
    <property type="project" value="UniProtKB-SubCell"/>
</dbReference>
<dbReference type="GO" id="GO:0008168">
    <property type="term" value="F:methyltransferase activity"/>
    <property type="evidence" value="ECO:0007669"/>
    <property type="project" value="UniProtKB-KW"/>
</dbReference>
<proteinExistence type="inferred from homology"/>
<name>A0ABD2M0B0_9BILA</name>
<dbReference type="GO" id="GO:0032259">
    <property type="term" value="P:methylation"/>
    <property type="evidence" value="ECO:0007669"/>
    <property type="project" value="UniProtKB-KW"/>
</dbReference>
<evidence type="ECO:0000256" key="4">
    <source>
        <dbReference type="ARBA" id="ARBA00022517"/>
    </source>
</evidence>
<keyword evidence="9" id="KW-0547">Nucleotide-binding</keyword>
<dbReference type="CDD" id="cd01897">
    <property type="entry name" value="NOG"/>
    <property type="match status" value="1"/>
</dbReference>
<evidence type="ECO:0000256" key="6">
    <source>
        <dbReference type="ARBA" id="ARBA00022603"/>
    </source>
</evidence>
<feature type="compositionally biased region" description="Basic and acidic residues" evidence="11">
    <location>
        <begin position="475"/>
        <end position="486"/>
    </location>
</feature>
<evidence type="ECO:0000313" key="13">
    <source>
        <dbReference type="EMBL" id="KAL3120931.1"/>
    </source>
</evidence>
<feature type="region of interest" description="Disordered" evidence="11">
    <location>
        <begin position="377"/>
        <end position="402"/>
    </location>
</feature>
<evidence type="ECO:0000256" key="9">
    <source>
        <dbReference type="ARBA" id="ARBA00022741"/>
    </source>
</evidence>
<evidence type="ECO:0000256" key="10">
    <source>
        <dbReference type="ARBA" id="ARBA00023242"/>
    </source>
</evidence>
<dbReference type="EMBL" id="JBICBT010000203">
    <property type="protein sequence ID" value="KAL3120931.1"/>
    <property type="molecule type" value="Genomic_DNA"/>
</dbReference>
<feature type="region of interest" description="Disordered" evidence="11">
    <location>
        <begin position="423"/>
        <end position="496"/>
    </location>
</feature>
<evidence type="ECO:0000256" key="5">
    <source>
        <dbReference type="ARBA" id="ARBA00022552"/>
    </source>
</evidence>
<comment type="subcellular location">
    <subcellularLocation>
        <location evidence="1">Nucleus</location>
        <location evidence="1">Nucleolus</location>
    </subcellularLocation>
</comment>
<evidence type="ECO:0000256" key="1">
    <source>
        <dbReference type="ARBA" id="ARBA00004604"/>
    </source>
</evidence>
<accession>A0ABD2M0B0</accession>
<keyword evidence="5" id="KW-0698">rRNA processing</keyword>
<dbReference type="PANTHER" id="PTHR12787:SF0">
    <property type="entry name" value="RIBOSOMAL RNA-PROCESSING PROTEIN 8"/>
    <property type="match status" value="1"/>
</dbReference>
<dbReference type="InterPro" id="IPR007823">
    <property type="entry name" value="RRP8"/>
</dbReference>
<dbReference type="SUPFAM" id="SSF53335">
    <property type="entry name" value="S-adenosyl-L-methionine-dependent methyltransferases"/>
    <property type="match status" value="1"/>
</dbReference>
<dbReference type="Pfam" id="PF08155">
    <property type="entry name" value="NOGCT"/>
    <property type="match status" value="1"/>
</dbReference>
<dbReference type="SUPFAM" id="SSF52540">
    <property type="entry name" value="P-loop containing nucleoside triphosphate hydrolases"/>
    <property type="match status" value="1"/>
</dbReference>
<feature type="domain" description="OBG-type G" evidence="12">
    <location>
        <begin position="59"/>
        <end position="216"/>
    </location>
</feature>
<dbReference type="Gene3D" id="3.40.50.300">
    <property type="entry name" value="P-loop containing nucleotide triphosphate hydrolases"/>
    <property type="match status" value="1"/>
</dbReference>
<evidence type="ECO:0000313" key="14">
    <source>
        <dbReference type="Proteomes" id="UP001620626"/>
    </source>
</evidence>
<feature type="compositionally biased region" description="Basic residues" evidence="11">
    <location>
        <begin position="458"/>
        <end position="474"/>
    </location>
</feature>
<keyword evidence="7" id="KW-0808">Transferase</keyword>
<keyword evidence="4" id="KW-0690">Ribosome biogenesis</keyword>
<gene>
    <name evidence="13" type="ORF">niasHT_005007</name>
</gene>
<dbReference type="InterPro" id="IPR031167">
    <property type="entry name" value="G_OBG"/>
</dbReference>
<dbReference type="GO" id="GO:0006364">
    <property type="term" value="P:rRNA processing"/>
    <property type="evidence" value="ECO:0007669"/>
    <property type="project" value="UniProtKB-KW"/>
</dbReference>
<dbReference type="Pfam" id="PF05148">
    <property type="entry name" value="Methyltransf_8"/>
    <property type="match status" value="1"/>
</dbReference>
<feature type="compositionally biased region" description="Basic and acidic residues" evidence="11">
    <location>
        <begin position="424"/>
        <end position="442"/>
    </location>
</feature>
<dbReference type="GO" id="GO:0000166">
    <property type="term" value="F:nucleotide binding"/>
    <property type="evidence" value="ECO:0007669"/>
    <property type="project" value="UniProtKB-KW"/>
</dbReference>
<protein>
    <recommendedName>
        <fullName evidence="3">Ribosomal RNA-processing protein 8</fullName>
    </recommendedName>
</protein>
<dbReference type="InterPro" id="IPR012973">
    <property type="entry name" value="NOG_C"/>
</dbReference>
<evidence type="ECO:0000256" key="8">
    <source>
        <dbReference type="ARBA" id="ARBA00022691"/>
    </source>
</evidence>
<evidence type="ECO:0000256" key="11">
    <source>
        <dbReference type="SAM" id="MobiDB-lite"/>
    </source>
</evidence>
<dbReference type="InterPro" id="IPR042036">
    <property type="entry name" value="RRP8_N"/>
</dbReference>
<keyword evidence="10" id="KW-0539">Nucleus</keyword>
<dbReference type="CDD" id="cd02440">
    <property type="entry name" value="AdoMet_MTases"/>
    <property type="match status" value="1"/>
</dbReference>
<evidence type="ECO:0000256" key="3">
    <source>
        <dbReference type="ARBA" id="ARBA00020203"/>
    </source>
</evidence>
<dbReference type="PROSITE" id="PS51710">
    <property type="entry name" value="G_OBG"/>
    <property type="match status" value="1"/>
</dbReference>
<dbReference type="AlphaFoldDB" id="A0ABD2M0B0"/>